<dbReference type="PRINTS" id="PR01438">
    <property type="entry name" value="UNVRSLSTRESS"/>
</dbReference>
<dbReference type="InterPro" id="IPR006016">
    <property type="entry name" value="UspA"/>
</dbReference>
<evidence type="ECO:0000256" key="2">
    <source>
        <dbReference type="PIRNR" id="PIRNR006276"/>
    </source>
</evidence>
<dbReference type="CDD" id="cd00293">
    <property type="entry name" value="USP-like"/>
    <property type="match status" value="1"/>
</dbReference>
<gene>
    <name evidence="4" type="primary">usp-2_3</name>
    <name evidence="4" type="ORF">GURASL_18360</name>
</gene>
<organism evidence="4 5">
    <name type="scientific">Geotalea uraniireducens</name>
    <dbReference type="NCBI Taxonomy" id="351604"/>
    <lineage>
        <taxon>Bacteria</taxon>
        <taxon>Pseudomonadati</taxon>
        <taxon>Thermodesulfobacteriota</taxon>
        <taxon>Desulfuromonadia</taxon>
        <taxon>Geobacterales</taxon>
        <taxon>Geobacteraceae</taxon>
        <taxon>Geotalea</taxon>
    </lineage>
</organism>
<comment type="subcellular location">
    <subcellularLocation>
        <location evidence="2">Cytoplasm</location>
    </subcellularLocation>
</comment>
<evidence type="ECO:0000256" key="1">
    <source>
        <dbReference type="ARBA" id="ARBA00008791"/>
    </source>
</evidence>
<evidence type="ECO:0000313" key="5">
    <source>
        <dbReference type="Proteomes" id="UP001317705"/>
    </source>
</evidence>
<dbReference type="SUPFAM" id="SSF52402">
    <property type="entry name" value="Adenine nucleotide alpha hydrolases-like"/>
    <property type="match status" value="1"/>
</dbReference>
<dbReference type="Gene3D" id="3.40.50.620">
    <property type="entry name" value="HUPs"/>
    <property type="match status" value="1"/>
</dbReference>
<name>A0ABM8EK87_9BACT</name>
<proteinExistence type="inferred from homology"/>
<evidence type="ECO:0000259" key="3">
    <source>
        <dbReference type="Pfam" id="PF00582"/>
    </source>
</evidence>
<keyword evidence="5" id="KW-1185">Reference proteome</keyword>
<evidence type="ECO:0000313" key="4">
    <source>
        <dbReference type="EMBL" id="BDV42913.1"/>
    </source>
</evidence>
<sequence>MKTIETILFATDFSTISDYAFDYAATLATTCTARLVVIHVVPHQEDLRSFYVPHIAFDELDKEVEAGARKKMAEFTEKYLGRFPGATSCVVTGVPYEEILNKAAEEKASLIVMGTHGRKGFEHFIFGSTAERVVKTSLCPVLTVRPPQHHD</sequence>
<dbReference type="Pfam" id="PF00582">
    <property type="entry name" value="Usp"/>
    <property type="match status" value="1"/>
</dbReference>
<feature type="domain" description="UspA" evidence="3">
    <location>
        <begin position="5"/>
        <end position="145"/>
    </location>
</feature>
<dbReference type="EMBL" id="AP027151">
    <property type="protein sequence ID" value="BDV42913.1"/>
    <property type="molecule type" value="Genomic_DNA"/>
</dbReference>
<dbReference type="PANTHER" id="PTHR46268">
    <property type="entry name" value="STRESS RESPONSE PROTEIN NHAX"/>
    <property type="match status" value="1"/>
</dbReference>
<protein>
    <recommendedName>
        <fullName evidence="2">Universal stress protein</fullName>
    </recommendedName>
</protein>
<dbReference type="Proteomes" id="UP001317705">
    <property type="component" value="Chromosome"/>
</dbReference>
<dbReference type="RefSeq" id="WP_282003634.1">
    <property type="nucleotide sequence ID" value="NZ_AP027151.1"/>
</dbReference>
<dbReference type="PIRSF" id="PIRSF006276">
    <property type="entry name" value="UspA"/>
    <property type="match status" value="1"/>
</dbReference>
<comment type="similarity">
    <text evidence="1 2">Belongs to the universal stress protein A family.</text>
</comment>
<dbReference type="PANTHER" id="PTHR46268:SF22">
    <property type="entry name" value="SENSOR PROTEIN KDPD-RELATED"/>
    <property type="match status" value="1"/>
</dbReference>
<reference evidence="4 5" key="1">
    <citation type="submission" date="2022-12" db="EMBL/GenBank/DDBJ databases">
        <title>Polyphasic characterization of Geotalea uranireducens NIT-SL11 newly isolated from a complex of sewage sludge and microbially reduced graphene oxide.</title>
        <authorList>
            <person name="Xie L."/>
            <person name="Yoshida N."/>
            <person name="Meng L."/>
        </authorList>
    </citation>
    <scope>NUCLEOTIDE SEQUENCE [LARGE SCALE GENOMIC DNA]</scope>
    <source>
        <strain evidence="4 5">NIT-SL11</strain>
    </source>
</reference>
<dbReference type="InterPro" id="IPR006015">
    <property type="entry name" value="Universal_stress_UspA"/>
</dbReference>
<dbReference type="InterPro" id="IPR014729">
    <property type="entry name" value="Rossmann-like_a/b/a_fold"/>
</dbReference>
<keyword evidence="2" id="KW-0963">Cytoplasm</keyword>
<accession>A0ABM8EK87</accession>